<dbReference type="CDD" id="cd16325">
    <property type="entry name" value="LolA"/>
    <property type="match status" value="1"/>
</dbReference>
<evidence type="ECO:0000313" key="12">
    <source>
        <dbReference type="Proteomes" id="UP001201273"/>
    </source>
</evidence>
<accession>A0ABS8WD79</accession>
<dbReference type="HAMAP" id="MF_00240">
    <property type="entry name" value="LolA"/>
    <property type="match status" value="1"/>
</dbReference>
<evidence type="ECO:0000256" key="7">
    <source>
        <dbReference type="ARBA" id="ARBA00022764"/>
    </source>
</evidence>
<dbReference type="Proteomes" id="UP001201273">
    <property type="component" value="Unassembled WGS sequence"/>
</dbReference>
<dbReference type="InterPro" id="IPR018323">
    <property type="entry name" value="OM_lipoprot_carrier_LolA_Pbac"/>
</dbReference>
<keyword evidence="9 10" id="KW-0143">Chaperone</keyword>
<comment type="subcellular location">
    <subcellularLocation>
        <location evidence="1 10">Periplasm</location>
    </subcellularLocation>
</comment>
<comment type="similarity">
    <text evidence="2 10">Belongs to the LolA family.</text>
</comment>
<dbReference type="Pfam" id="PF03548">
    <property type="entry name" value="LolA"/>
    <property type="match status" value="1"/>
</dbReference>
<organism evidence="11 12">
    <name type="scientific">Motilimonas cestriensis</name>
    <dbReference type="NCBI Taxonomy" id="2742685"/>
    <lineage>
        <taxon>Bacteria</taxon>
        <taxon>Pseudomonadati</taxon>
        <taxon>Pseudomonadota</taxon>
        <taxon>Gammaproteobacteria</taxon>
        <taxon>Alteromonadales</taxon>
        <taxon>Alteromonadales genera incertae sedis</taxon>
        <taxon>Motilimonas</taxon>
    </lineage>
</organism>
<evidence type="ECO:0000313" key="11">
    <source>
        <dbReference type="EMBL" id="MCE2595668.1"/>
    </source>
</evidence>
<evidence type="ECO:0000256" key="4">
    <source>
        <dbReference type="ARBA" id="ARBA00014035"/>
    </source>
</evidence>
<evidence type="ECO:0000256" key="1">
    <source>
        <dbReference type="ARBA" id="ARBA00004418"/>
    </source>
</evidence>
<evidence type="ECO:0000256" key="5">
    <source>
        <dbReference type="ARBA" id="ARBA00022448"/>
    </source>
</evidence>
<dbReference type="PANTHER" id="PTHR35869:SF1">
    <property type="entry name" value="OUTER-MEMBRANE LIPOPROTEIN CARRIER PROTEIN"/>
    <property type="match status" value="1"/>
</dbReference>
<dbReference type="SUPFAM" id="SSF89392">
    <property type="entry name" value="Prokaryotic lipoproteins and lipoprotein localization factors"/>
    <property type="match status" value="1"/>
</dbReference>
<dbReference type="EMBL" id="JAIMJA010000012">
    <property type="protein sequence ID" value="MCE2595668.1"/>
    <property type="molecule type" value="Genomic_DNA"/>
</dbReference>
<feature type="chain" id="PRO_5044910440" description="Outer-membrane lipoprotein carrier protein" evidence="10">
    <location>
        <begin position="25"/>
        <end position="206"/>
    </location>
</feature>
<keyword evidence="6 10" id="KW-0732">Signal</keyword>
<dbReference type="RefSeq" id="WP_233053243.1">
    <property type="nucleotide sequence ID" value="NZ_JAIMJA010000012.1"/>
</dbReference>
<dbReference type="PANTHER" id="PTHR35869">
    <property type="entry name" value="OUTER-MEMBRANE LIPOPROTEIN CARRIER PROTEIN"/>
    <property type="match status" value="1"/>
</dbReference>
<dbReference type="NCBIfam" id="TIGR00547">
    <property type="entry name" value="lolA"/>
    <property type="match status" value="1"/>
</dbReference>
<name>A0ABS8WD79_9GAMM</name>
<keyword evidence="5 10" id="KW-0813">Transport</keyword>
<keyword evidence="11" id="KW-0449">Lipoprotein</keyword>
<evidence type="ECO:0000256" key="9">
    <source>
        <dbReference type="ARBA" id="ARBA00023186"/>
    </source>
</evidence>
<evidence type="ECO:0000256" key="2">
    <source>
        <dbReference type="ARBA" id="ARBA00007615"/>
    </source>
</evidence>
<dbReference type="InterPro" id="IPR004564">
    <property type="entry name" value="OM_lipoprot_carrier_LolA-like"/>
</dbReference>
<keyword evidence="7 10" id="KW-0574">Periplasm</keyword>
<gene>
    <name evidence="10 11" type="primary">lolA</name>
    <name evidence="11" type="ORF">K6Y31_12685</name>
</gene>
<reference evidence="11 12" key="1">
    <citation type="journal article" date="2022" name="Environ. Microbiol. Rep.">
        <title>Eco-phylogenetic analyses reveal divergent evolution of vitamin B12 metabolism in the marine bacterial family 'Psychromonadaceae'.</title>
        <authorList>
            <person name="Jin X."/>
            <person name="Yang Y."/>
            <person name="Cao H."/>
            <person name="Gao B."/>
            <person name="Zhao Z."/>
        </authorList>
    </citation>
    <scope>NUCLEOTIDE SEQUENCE [LARGE SCALE GENOMIC DNA]</scope>
    <source>
        <strain evidence="11 12">MKS20</strain>
    </source>
</reference>
<keyword evidence="12" id="KW-1185">Reference proteome</keyword>
<feature type="signal peptide" evidence="10">
    <location>
        <begin position="1"/>
        <end position="24"/>
    </location>
</feature>
<comment type="function">
    <text evidence="10">Participates in the translocation of lipoproteins from the inner membrane to the outer membrane. Only forms a complex with a lipoprotein if the residue after the N-terminal Cys is not an aspartate (The Asp acts as a targeting signal to indicate that the lipoprotein should stay in the inner membrane).</text>
</comment>
<dbReference type="InterPro" id="IPR029046">
    <property type="entry name" value="LolA/LolB/LppX"/>
</dbReference>
<comment type="caution">
    <text evidence="11">The sequence shown here is derived from an EMBL/GenBank/DDBJ whole genome shotgun (WGS) entry which is preliminary data.</text>
</comment>
<evidence type="ECO:0000256" key="10">
    <source>
        <dbReference type="HAMAP-Rule" id="MF_00240"/>
    </source>
</evidence>
<protein>
    <recommendedName>
        <fullName evidence="4 10">Outer-membrane lipoprotein carrier protein</fullName>
    </recommendedName>
</protein>
<keyword evidence="8 10" id="KW-0653">Protein transport</keyword>
<dbReference type="Gene3D" id="2.50.20.10">
    <property type="entry name" value="Lipoprotein localisation LolA/LolB/LppX"/>
    <property type="match status" value="1"/>
</dbReference>
<evidence type="ECO:0000256" key="6">
    <source>
        <dbReference type="ARBA" id="ARBA00022729"/>
    </source>
</evidence>
<proteinExistence type="inferred from homology"/>
<sequence length="206" mass="23252" precursor="true">MNKLSLLLTSGFTSLMLFSSSVWADAAQDLQQKLHKVSQFSANFSQQVLDLDGKVIQEASGELNVAHPDKFRWQVLMPDEELVLSNGNTVWVYSPFVEQVTLLDQADAVAGTPFLLLASTDKAVWQQYEVVAQQQKFVIKPKDEQASIAEFTMKFNQKDQLIGFSIKERQGQTSQFVLSEFNSKSTFKDSDFEFVIPEGVEVDDQR</sequence>
<comment type="subunit">
    <text evidence="3 10">Monomer.</text>
</comment>
<evidence type="ECO:0000256" key="3">
    <source>
        <dbReference type="ARBA" id="ARBA00011245"/>
    </source>
</evidence>
<evidence type="ECO:0000256" key="8">
    <source>
        <dbReference type="ARBA" id="ARBA00022927"/>
    </source>
</evidence>